<dbReference type="Gene3D" id="2.60.40.1180">
    <property type="entry name" value="Golgi alpha-mannosidase II"/>
    <property type="match status" value="1"/>
</dbReference>
<dbReference type="Pfam" id="PF17189">
    <property type="entry name" value="Glyco_hydro_30C"/>
    <property type="match status" value="1"/>
</dbReference>
<dbReference type="Pfam" id="PF02055">
    <property type="entry name" value="Glyco_hydro_30"/>
    <property type="match status" value="1"/>
</dbReference>
<name>A0ABW1G5M0_9ACTN</name>
<feature type="domain" description="F5/8 type C" evidence="6">
    <location>
        <begin position="526"/>
        <end position="639"/>
    </location>
</feature>
<dbReference type="Gene3D" id="3.20.20.80">
    <property type="entry name" value="Glycosidases"/>
    <property type="match status" value="1"/>
</dbReference>
<evidence type="ECO:0000313" key="9">
    <source>
        <dbReference type="EMBL" id="MFC5910050.1"/>
    </source>
</evidence>
<dbReference type="InterPro" id="IPR017853">
    <property type="entry name" value="GH"/>
</dbReference>
<dbReference type="Pfam" id="PF00754">
    <property type="entry name" value="F5_F8_type_C"/>
    <property type="match status" value="1"/>
</dbReference>
<dbReference type="SUPFAM" id="SSF51011">
    <property type="entry name" value="Glycosyl hydrolase domain"/>
    <property type="match status" value="1"/>
</dbReference>
<evidence type="ECO:0000256" key="3">
    <source>
        <dbReference type="ARBA" id="ARBA00022801"/>
    </source>
</evidence>
<evidence type="ECO:0000259" key="7">
    <source>
        <dbReference type="Pfam" id="PF02055"/>
    </source>
</evidence>
<evidence type="ECO:0000256" key="4">
    <source>
        <dbReference type="RuleBase" id="RU361188"/>
    </source>
</evidence>
<gene>
    <name evidence="9" type="ORF">ACFP3V_22880</name>
</gene>
<comment type="similarity">
    <text evidence="1 4">Belongs to the glycosyl hydrolase 30 family.</text>
</comment>
<keyword evidence="4" id="KW-0326">Glycosidase</keyword>
<feature type="chain" id="PRO_5047107702" evidence="5">
    <location>
        <begin position="27"/>
        <end position="645"/>
    </location>
</feature>
<dbReference type="PANTHER" id="PTHR11069:SF23">
    <property type="entry name" value="LYSOSOMAL ACID GLUCOSYLCERAMIDASE"/>
    <property type="match status" value="1"/>
</dbReference>
<feature type="signal peptide" evidence="5">
    <location>
        <begin position="1"/>
        <end position="26"/>
    </location>
</feature>
<dbReference type="InterPro" id="IPR001139">
    <property type="entry name" value="Glyco_hydro_30"/>
</dbReference>
<dbReference type="InterPro" id="IPR033453">
    <property type="entry name" value="Glyco_hydro_30_TIM-barrel"/>
</dbReference>
<dbReference type="InterPro" id="IPR033452">
    <property type="entry name" value="GH30_C"/>
</dbReference>
<proteinExistence type="inferred from homology"/>
<feature type="domain" description="Glycosyl hydrolase family 30 TIM-barrel" evidence="7">
    <location>
        <begin position="85"/>
        <end position="437"/>
    </location>
</feature>
<dbReference type="InterPro" id="IPR000421">
    <property type="entry name" value="FA58C"/>
</dbReference>
<reference evidence="10" key="1">
    <citation type="journal article" date="2019" name="Int. J. Syst. Evol. Microbiol.">
        <title>The Global Catalogue of Microorganisms (GCM) 10K type strain sequencing project: providing services to taxonomists for standard genome sequencing and annotation.</title>
        <authorList>
            <consortium name="The Broad Institute Genomics Platform"/>
            <consortium name="The Broad Institute Genome Sequencing Center for Infectious Disease"/>
            <person name="Wu L."/>
            <person name="Ma J."/>
        </authorList>
    </citation>
    <scope>NUCLEOTIDE SEQUENCE [LARGE SCALE GENOMIC DNA]</scope>
    <source>
        <strain evidence="10">JCM 4816</strain>
    </source>
</reference>
<dbReference type="Gene3D" id="2.60.120.260">
    <property type="entry name" value="Galactose-binding domain-like"/>
    <property type="match status" value="1"/>
</dbReference>
<sequence length="645" mass="68519">MRTRSALLLAAAAALLGGGLPATGAAAETQGTGPTAAEVWITTPDGSSRLADAGQVAFTDDGSGSPSDAVPAVVVDPGRRFQTMTGFGASLTDSAASVLDRLSPQARAQALRDLFDPVTGDGLSFLRQPIGASDFTDGPAYTYDDVPAGQTDYGLRHFSVAHDTARILPLLRQAQRLNPRLSIMATPWSPPAWMKTNDSLVGGRLIDDPRVYRAYAAYLVAFVQAYRAQGVRVDALTVQNEPQNRTPSGYPGTDLPSWQEAKVIEQLGPMLRGAGLTTKILGYDHNWTEHPGDVANTPPDEEADVDSYPQNLLNSAAGEWISGTAFHCYSGDPSAMTAFHRQFPGKDVYFTECSGSQSADPSKTFGDTLKWHARNLTIGTPRNWAKTVVNWNLALDSANGPHNGGCSTCTGVLTIGQDGSVSRNAEYYTLGHLARFVRPGAVRIASTSFGTTGWNGQVMDVAFRNPDGSEVLVAHNESDNPQTFAVREGDRGFRYTLPGGALATFVWQGGDREAAAHPLDPSGWTATATAGGASAASAVDDDATTRFSTGAAQTPGQSLRIDFGAAVPVRQLVLDTGASLGDYPRGWTAETSRDGVHWTTVAQDVAGTGQFTTVRLEGRPVRYARITLTRSSGSWWSVADVRAYR</sequence>
<evidence type="ECO:0000259" key="8">
    <source>
        <dbReference type="Pfam" id="PF17189"/>
    </source>
</evidence>
<evidence type="ECO:0000256" key="2">
    <source>
        <dbReference type="ARBA" id="ARBA00022729"/>
    </source>
</evidence>
<dbReference type="InterPro" id="IPR013780">
    <property type="entry name" value="Glyco_hydro_b"/>
</dbReference>
<evidence type="ECO:0000313" key="10">
    <source>
        <dbReference type="Proteomes" id="UP001596174"/>
    </source>
</evidence>
<evidence type="ECO:0000259" key="6">
    <source>
        <dbReference type="Pfam" id="PF00754"/>
    </source>
</evidence>
<organism evidence="9 10">
    <name type="scientific">Streptacidiphilus monticola</name>
    <dbReference type="NCBI Taxonomy" id="2161674"/>
    <lineage>
        <taxon>Bacteria</taxon>
        <taxon>Bacillati</taxon>
        <taxon>Actinomycetota</taxon>
        <taxon>Actinomycetes</taxon>
        <taxon>Kitasatosporales</taxon>
        <taxon>Streptomycetaceae</taxon>
        <taxon>Streptacidiphilus</taxon>
    </lineage>
</organism>
<keyword evidence="3 4" id="KW-0378">Hydrolase</keyword>
<dbReference type="EMBL" id="JBHSQJ010000099">
    <property type="protein sequence ID" value="MFC5910050.1"/>
    <property type="molecule type" value="Genomic_DNA"/>
</dbReference>
<dbReference type="PRINTS" id="PR00843">
    <property type="entry name" value="GLHYDRLASE30"/>
</dbReference>
<keyword evidence="2 5" id="KW-0732">Signal</keyword>
<protein>
    <submittedName>
        <fullName evidence="9">Glycoside hydrolase family 30 beta sandwich domain-containing protein</fullName>
    </submittedName>
</protein>
<dbReference type="SUPFAM" id="SSF51445">
    <property type="entry name" value="(Trans)glycosidases"/>
    <property type="match status" value="1"/>
</dbReference>
<dbReference type="Proteomes" id="UP001596174">
    <property type="component" value="Unassembled WGS sequence"/>
</dbReference>
<evidence type="ECO:0000256" key="5">
    <source>
        <dbReference type="SAM" id="SignalP"/>
    </source>
</evidence>
<evidence type="ECO:0000256" key="1">
    <source>
        <dbReference type="ARBA" id="ARBA00005382"/>
    </source>
</evidence>
<comment type="caution">
    <text evidence="9">The sequence shown here is derived from an EMBL/GenBank/DDBJ whole genome shotgun (WGS) entry which is preliminary data.</text>
</comment>
<dbReference type="SUPFAM" id="SSF49785">
    <property type="entry name" value="Galactose-binding domain-like"/>
    <property type="match status" value="1"/>
</dbReference>
<dbReference type="InterPro" id="IPR008979">
    <property type="entry name" value="Galactose-bd-like_sf"/>
</dbReference>
<feature type="domain" description="Glycosyl hydrolase family 30 beta sandwich" evidence="8">
    <location>
        <begin position="440"/>
        <end position="505"/>
    </location>
</feature>
<dbReference type="GO" id="GO:0016787">
    <property type="term" value="F:hydrolase activity"/>
    <property type="evidence" value="ECO:0007669"/>
    <property type="project" value="UniProtKB-KW"/>
</dbReference>
<dbReference type="PANTHER" id="PTHR11069">
    <property type="entry name" value="GLUCOSYLCERAMIDASE"/>
    <property type="match status" value="1"/>
</dbReference>
<dbReference type="RefSeq" id="WP_380586522.1">
    <property type="nucleotide sequence ID" value="NZ_JBHSQJ010000099.1"/>
</dbReference>
<keyword evidence="10" id="KW-1185">Reference proteome</keyword>
<accession>A0ABW1G5M0</accession>